<proteinExistence type="predicted"/>
<dbReference type="InterPro" id="IPR035920">
    <property type="entry name" value="YhbY-like_sf"/>
</dbReference>
<dbReference type="PANTHER" id="PTHR40065:SF3">
    <property type="entry name" value="RNA-BINDING PROTEIN YHBY"/>
    <property type="match status" value="1"/>
</dbReference>
<keyword evidence="1" id="KW-0694">RNA-binding</keyword>
<dbReference type="InterPro" id="IPR017924">
    <property type="entry name" value="RNA-binding_YhbY"/>
</dbReference>
<organism evidence="3">
    <name type="scientific">hydrothermal vent metagenome</name>
    <dbReference type="NCBI Taxonomy" id="652676"/>
    <lineage>
        <taxon>unclassified sequences</taxon>
        <taxon>metagenomes</taxon>
        <taxon>ecological metagenomes</taxon>
    </lineage>
</organism>
<dbReference type="EMBL" id="UOFZ01000145">
    <property type="protein sequence ID" value="VAX13945.1"/>
    <property type="molecule type" value="Genomic_DNA"/>
</dbReference>
<dbReference type="PROSITE" id="PS51295">
    <property type="entry name" value="CRM"/>
    <property type="match status" value="1"/>
</dbReference>
<evidence type="ECO:0000256" key="1">
    <source>
        <dbReference type="ARBA" id="ARBA00022884"/>
    </source>
</evidence>
<sequence length="98" mass="10815">MLLNKTQRSHLRKLAHPLKPVVIIGQAGLTENVITEIDSALEHHELIKVRLNAADKTARQKMIDSIIEQTSAEPVQAIGHICALYRAAEKPHIVLPTG</sequence>
<dbReference type="PANTHER" id="PTHR40065">
    <property type="entry name" value="RNA-BINDING PROTEIN YHBY"/>
    <property type="match status" value="1"/>
</dbReference>
<protein>
    <submittedName>
        <fullName evidence="3">RNA-binding protein YhbY</fullName>
    </submittedName>
</protein>
<evidence type="ECO:0000313" key="3">
    <source>
        <dbReference type="EMBL" id="VAX13945.1"/>
    </source>
</evidence>
<name>A0A3B1C5G6_9ZZZZ</name>
<dbReference type="InterPro" id="IPR051925">
    <property type="entry name" value="RNA-binding_domain"/>
</dbReference>
<dbReference type="AlphaFoldDB" id="A0A3B1C5G6"/>
<evidence type="ECO:0000259" key="2">
    <source>
        <dbReference type="PROSITE" id="PS51295"/>
    </source>
</evidence>
<dbReference type="GO" id="GO:0003723">
    <property type="term" value="F:RNA binding"/>
    <property type="evidence" value="ECO:0007669"/>
    <property type="project" value="UniProtKB-KW"/>
</dbReference>
<feature type="domain" description="CRM" evidence="2">
    <location>
        <begin position="1"/>
        <end position="97"/>
    </location>
</feature>
<reference evidence="3" key="1">
    <citation type="submission" date="2018-06" db="EMBL/GenBank/DDBJ databases">
        <authorList>
            <person name="Zhirakovskaya E."/>
        </authorList>
    </citation>
    <scope>NUCLEOTIDE SEQUENCE</scope>
</reference>
<dbReference type="SMART" id="SM01103">
    <property type="entry name" value="CRS1_YhbY"/>
    <property type="match status" value="1"/>
</dbReference>
<dbReference type="InterPro" id="IPR001890">
    <property type="entry name" value="RNA-binding_CRM"/>
</dbReference>
<dbReference type="Gene3D" id="3.30.110.60">
    <property type="entry name" value="YhbY-like"/>
    <property type="match status" value="1"/>
</dbReference>
<dbReference type="Pfam" id="PF01985">
    <property type="entry name" value="CRS1_YhbY"/>
    <property type="match status" value="1"/>
</dbReference>
<accession>A0A3B1C5G6</accession>
<dbReference type="SUPFAM" id="SSF75471">
    <property type="entry name" value="YhbY-like"/>
    <property type="match status" value="1"/>
</dbReference>
<dbReference type="NCBIfam" id="TIGR00253">
    <property type="entry name" value="RNA_bind_YhbY"/>
    <property type="match status" value="1"/>
</dbReference>
<gene>
    <name evidence="3" type="ORF">MNBD_GAMMA24-421</name>
</gene>